<evidence type="ECO:0000256" key="7">
    <source>
        <dbReference type="ARBA" id="ARBA00023034"/>
    </source>
</evidence>
<comment type="similarity">
    <text evidence="2 9">Belongs to the chondroitin N-acetylgalactosaminyltransferase family.</text>
</comment>
<evidence type="ECO:0000313" key="11">
    <source>
        <dbReference type="EMBL" id="KAK2550367.1"/>
    </source>
</evidence>
<organism evidence="11 12">
    <name type="scientific">Acropora cervicornis</name>
    <name type="common">Staghorn coral</name>
    <dbReference type="NCBI Taxonomy" id="6130"/>
    <lineage>
        <taxon>Eukaryota</taxon>
        <taxon>Metazoa</taxon>
        <taxon>Cnidaria</taxon>
        <taxon>Anthozoa</taxon>
        <taxon>Hexacorallia</taxon>
        <taxon>Scleractinia</taxon>
        <taxon>Astrocoeniina</taxon>
        <taxon>Acroporidae</taxon>
        <taxon>Acropora</taxon>
    </lineage>
</organism>
<evidence type="ECO:0000259" key="10">
    <source>
        <dbReference type="PROSITE" id="PS51820"/>
    </source>
</evidence>
<gene>
    <name evidence="11" type="ORF">P5673_029069</name>
</gene>
<dbReference type="GO" id="GO:0032580">
    <property type="term" value="C:Golgi cisterna membrane"/>
    <property type="evidence" value="ECO:0007669"/>
    <property type="project" value="UniProtKB-SubCell"/>
</dbReference>
<name>A0AAD9UUQ0_ACRCE</name>
<protein>
    <recommendedName>
        <fullName evidence="9">Hexosyltransferase</fullName>
        <ecNumber evidence="9">2.4.1.-</ecNumber>
    </recommendedName>
</protein>
<dbReference type="EC" id="2.4.1.-" evidence="9"/>
<keyword evidence="6" id="KW-1133">Transmembrane helix</keyword>
<evidence type="ECO:0000256" key="1">
    <source>
        <dbReference type="ARBA" id="ARBA00004447"/>
    </source>
</evidence>
<dbReference type="InterPro" id="IPR037524">
    <property type="entry name" value="PA14/GLEYA"/>
</dbReference>
<dbReference type="PROSITE" id="PS51820">
    <property type="entry name" value="PA14"/>
    <property type="match status" value="1"/>
</dbReference>
<dbReference type="Proteomes" id="UP001249851">
    <property type="component" value="Unassembled WGS sequence"/>
</dbReference>
<dbReference type="PANTHER" id="PTHR12369">
    <property type="entry name" value="CHONDROITIN SYNTHASE"/>
    <property type="match status" value="1"/>
</dbReference>
<dbReference type="InterPro" id="IPR051227">
    <property type="entry name" value="CS_glycosyltransferase"/>
</dbReference>
<comment type="caution">
    <text evidence="11">The sequence shown here is derived from an EMBL/GenBank/DDBJ whole genome shotgun (WGS) entry which is preliminary data.</text>
</comment>
<evidence type="ECO:0000313" key="12">
    <source>
        <dbReference type="Proteomes" id="UP001249851"/>
    </source>
</evidence>
<keyword evidence="7 9" id="KW-0333">Golgi apparatus</keyword>
<dbReference type="SUPFAM" id="SSF53448">
    <property type="entry name" value="Nucleotide-diphospho-sugar transferases"/>
    <property type="match status" value="1"/>
</dbReference>
<keyword evidence="5 9" id="KW-0735">Signal-anchor</keyword>
<keyword evidence="12" id="KW-1185">Reference proteome</keyword>
<dbReference type="Pfam" id="PF05679">
    <property type="entry name" value="CHGN"/>
    <property type="match status" value="1"/>
</dbReference>
<keyword evidence="3 9" id="KW-0808">Transferase</keyword>
<evidence type="ECO:0000256" key="3">
    <source>
        <dbReference type="ARBA" id="ARBA00022679"/>
    </source>
</evidence>
<dbReference type="GO" id="GO:0008376">
    <property type="term" value="F:acetylgalactosaminyltransferase activity"/>
    <property type="evidence" value="ECO:0007669"/>
    <property type="project" value="InterPro"/>
</dbReference>
<dbReference type="PANTHER" id="PTHR12369:SF5">
    <property type="entry name" value="HEXOSYLTRANSFERASE"/>
    <property type="match status" value="1"/>
</dbReference>
<dbReference type="AlphaFoldDB" id="A0AAD9UUQ0"/>
<evidence type="ECO:0000256" key="6">
    <source>
        <dbReference type="ARBA" id="ARBA00022989"/>
    </source>
</evidence>
<evidence type="ECO:0000256" key="8">
    <source>
        <dbReference type="ARBA" id="ARBA00023136"/>
    </source>
</evidence>
<reference evidence="11" key="1">
    <citation type="journal article" date="2023" name="G3 (Bethesda)">
        <title>Whole genome assembly and annotation of the endangered Caribbean coral Acropora cervicornis.</title>
        <authorList>
            <person name="Selwyn J.D."/>
            <person name="Vollmer S.V."/>
        </authorList>
    </citation>
    <scope>NUCLEOTIDE SEQUENCE</scope>
    <source>
        <strain evidence="11">K2</strain>
    </source>
</reference>
<evidence type="ECO:0000256" key="5">
    <source>
        <dbReference type="ARBA" id="ARBA00022968"/>
    </source>
</evidence>
<dbReference type="InterPro" id="IPR008428">
    <property type="entry name" value="Chond_GalNAc"/>
</dbReference>
<evidence type="ECO:0000256" key="4">
    <source>
        <dbReference type="ARBA" id="ARBA00022692"/>
    </source>
</evidence>
<proteinExistence type="inferred from homology"/>
<sequence>MKIQRLKLILAFGSSLLVMIVIVTDVCLLTRYDCFAVVRGINIRDISSTFKRRLFQEPFDLFENHENIGSFSSGLNQHVWDKNCLKTIENLCNFPIFPKAPDKRQAIHRTEITEQKYSTTDAHRIFGFIQPHFAGDHQFAVASNGYAEVWLSESANWRSVKEIAYLKPFERSATVAGRTFSIPRKQISSKIYLKAKSRYYIEILYVLGIQSEGEYFLRVSWKQPQESNFVVIENDSLFPFTNDSEAGKHKMYDDELPSAKSCFKEGANQGYKNKHMSMNPVRIPFLEHTAVSKALPSCEYRPSYLIDAATLKSFRKYHGVFRHVKRAHTFPFPFAEGIESVSGQQRYFTQFPLEEEEAWLVVEQYMDSLKKSYFKRYRLHSITRVEKKEDQEKGARYFIEAIVKDLVSGKKYNLAEYVFQPKGSNLPMCYPQGMQWNKTADVYLILTAKNLGRWVHHFIKNMEKIVQETNDEHLHVIIYDFDSGDIDIKDAFQRTILKNYHYITKPGRYSRARSFIEAIESVKDPDSIVVTIDMHLDIGSQFIDEVRKHCIKGKTIYAPEIVYLKCGGSSSKPKGAWYHPSYGTIAMYKQDWNDCGGFSPRFLQKTTWGGEDWDLIDNAVKGGLEVERNRSPWVYHYYHVKAGMWNSAAKFATQWLSLPSTFL</sequence>
<dbReference type="SUPFAM" id="SSF56988">
    <property type="entry name" value="Anthrax protective antigen"/>
    <property type="match status" value="1"/>
</dbReference>
<comment type="subcellular location">
    <subcellularLocation>
        <location evidence="1 9">Golgi apparatus</location>
        <location evidence="1 9">Golgi stack membrane</location>
        <topology evidence="1 9">Single-pass type II membrane protein</topology>
    </subcellularLocation>
</comment>
<dbReference type="EMBL" id="JARQWQ010000112">
    <property type="protein sequence ID" value="KAK2550367.1"/>
    <property type="molecule type" value="Genomic_DNA"/>
</dbReference>
<dbReference type="Gene3D" id="3.90.550.10">
    <property type="entry name" value="Spore Coat Polysaccharide Biosynthesis Protein SpsA, Chain A"/>
    <property type="match status" value="1"/>
</dbReference>
<accession>A0AAD9UUQ0</accession>
<dbReference type="InterPro" id="IPR029044">
    <property type="entry name" value="Nucleotide-diphossugar_trans"/>
</dbReference>
<keyword evidence="4" id="KW-0812">Transmembrane</keyword>
<feature type="domain" description="PA14" evidence="10">
    <location>
        <begin position="70"/>
        <end position="236"/>
    </location>
</feature>
<evidence type="ECO:0000256" key="2">
    <source>
        <dbReference type="ARBA" id="ARBA00009239"/>
    </source>
</evidence>
<keyword evidence="8" id="KW-0472">Membrane</keyword>
<evidence type="ECO:0000256" key="9">
    <source>
        <dbReference type="RuleBase" id="RU364016"/>
    </source>
</evidence>
<reference evidence="11" key="2">
    <citation type="journal article" date="2023" name="Science">
        <title>Genomic signatures of disease resistance in endangered staghorn corals.</title>
        <authorList>
            <person name="Vollmer S.V."/>
            <person name="Selwyn J.D."/>
            <person name="Despard B.A."/>
            <person name="Roesel C.L."/>
        </authorList>
    </citation>
    <scope>NUCLEOTIDE SEQUENCE</scope>
    <source>
        <strain evidence="11">K2</strain>
    </source>
</reference>